<feature type="binding site" evidence="8">
    <location>
        <position position="383"/>
    </location>
    <ligand>
        <name>[4Fe-4S] cluster</name>
        <dbReference type="ChEBI" id="CHEBI:49883"/>
        <label>2</label>
    </ligand>
</feature>
<dbReference type="GO" id="GO:0046872">
    <property type="term" value="F:metal ion binding"/>
    <property type="evidence" value="ECO:0007669"/>
    <property type="project" value="UniProtKB-KW"/>
</dbReference>
<keyword evidence="9" id="KW-0175">Coiled coil</keyword>
<evidence type="ECO:0000313" key="13">
    <source>
        <dbReference type="Proteomes" id="UP000298133"/>
    </source>
</evidence>
<comment type="subcellular location">
    <subcellularLocation>
        <location evidence="8">Cell inner membrane</location>
        <topology evidence="8">Peripheral membrane protein</topology>
    </subcellularLocation>
</comment>
<dbReference type="EC" id="7.-.-.-" evidence="8"/>
<evidence type="ECO:0000256" key="6">
    <source>
        <dbReference type="ARBA" id="ARBA00023004"/>
    </source>
</evidence>
<sequence>MRKVWQTPGGIHPAENKLQSVQQPIQPLPLPPRLWVALNQHAGAVAKPLVAVGERVLKGQMIARPQPDSGTALHAPSSGTVVAIGPHPIAHPSGLPADCIEIVCDGLEQWIDRDRHPDYRSLPRSELLVMISERGVAGLGGAGFPTAIKLASDRPIELLLINATECEPYITADDSLLRERAEQMLVGIDIASYLLGDPAERVIGIEDNKPEAIAALRTAIAARSDKAAAIELAIFPTKYPSGGEKQLIQIVTGRELPSGALPAELGIVCQNVGTLYALKRAIVDGEPLISRITTVTGKACLRNGNYETLIGTPVSALLGHNQLQPQRLARLIMGGPMMGVALPSSELPTVKTSNCFIAADASEVAPEQPAQPCIRCGLCAEACPASLLPQQLYWHAQSQQHEKLEAHNLFDCIECGACSYVCPSNIPLVQYFRAGKGEIRQQRAEKAKSDFARERFEFRQQRLEQQERDKQAKREARKLAAEQAKAAQAQGDNGAAEDNSAAALIAAAQARAAARMASPQQQRDKLTRAITSSRARLQAAEDKLTQAQHDGADHSQLQALQAAQAAAAQKLQLAEQKLAELAATDSASSSDASAAPELDAASRAIAKARDSAAAREAMSPSEKMASDLAALDKRLAKLQEKLELCEDSEQRQLLESSAAKLQAKRDALHTSSQGDQHGI</sequence>
<dbReference type="Gene3D" id="3.30.70.20">
    <property type="match status" value="1"/>
</dbReference>
<accession>A0A4Y8UIK4</accession>
<dbReference type="GO" id="GO:0022900">
    <property type="term" value="P:electron transport chain"/>
    <property type="evidence" value="ECO:0007669"/>
    <property type="project" value="UniProtKB-UniRule"/>
</dbReference>
<keyword evidence="4 8" id="KW-0677">Repeat</keyword>
<organism evidence="12 13">
    <name type="scientific">Gammaproteobacteria bacterium LSUCC0057</name>
    <dbReference type="NCBI Taxonomy" id="2559237"/>
    <lineage>
        <taxon>Bacteria</taxon>
        <taxon>Pseudomonadati</taxon>
        <taxon>Pseudomonadota</taxon>
        <taxon>Gammaproteobacteria</taxon>
        <taxon>Cellvibrionales</taxon>
        <taxon>Porticoccaceae</taxon>
        <taxon>SAR92 clade</taxon>
    </lineage>
</organism>
<comment type="cofactor">
    <cofactor evidence="8">
        <name>[4Fe-4S] cluster</name>
        <dbReference type="ChEBI" id="CHEBI:49883"/>
    </cofactor>
    <text evidence="8">Binds 2 [4Fe-4S] clusters per subunit.</text>
</comment>
<dbReference type="InterPro" id="IPR037225">
    <property type="entry name" value="Nuo51_FMN-bd_sf"/>
</dbReference>
<dbReference type="HAMAP" id="MF_00461">
    <property type="entry name" value="RsxC_RnfC"/>
    <property type="match status" value="1"/>
</dbReference>
<keyword evidence="1 8" id="KW-0813">Transport</keyword>
<dbReference type="NCBIfam" id="NF003454">
    <property type="entry name" value="PRK05035.1"/>
    <property type="match status" value="1"/>
</dbReference>
<comment type="subunit">
    <text evidence="8">The complex is composed of six subunits: RnfA, RnfB, RnfC, RnfD, RnfE and RnfG.</text>
</comment>
<dbReference type="InterPro" id="IPR010208">
    <property type="entry name" value="Ion_transpt_RnfC/RsxC"/>
</dbReference>
<feature type="domain" description="4Fe-4S ferredoxin-type" evidence="11">
    <location>
        <begin position="364"/>
        <end position="393"/>
    </location>
</feature>
<dbReference type="PROSITE" id="PS51379">
    <property type="entry name" value="4FE4S_FER_2"/>
    <property type="match status" value="2"/>
</dbReference>
<keyword evidence="13" id="KW-1185">Reference proteome</keyword>
<dbReference type="Pfam" id="PF12838">
    <property type="entry name" value="Fer4_7"/>
    <property type="match status" value="1"/>
</dbReference>
<evidence type="ECO:0000256" key="7">
    <source>
        <dbReference type="ARBA" id="ARBA00023014"/>
    </source>
</evidence>
<dbReference type="AlphaFoldDB" id="A0A4Y8UIK4"/>
<evidence type="ECO:0000256" key="3">
    <source>
        <dbReference type="ARBA" id="ARBA00022723"/>
    </source>
</evidence>
<dbReference type="SUPFAM" id="SSF46548">
    <property type="entry name" value="alpha-helical ferredoxin"/>
    <property type="match status" value="1"/>
</dbReference>
<feature type="binding site" evidence="8">
    <location>
        <position position="412"/>
    </location>
    <ligand>
        <name>[4Fe-4S] cluster</name>
        <dbReference type="ChEBI" id="CHEBI:49883"/>
        <label>2</label>
    </ligand>
</feature>
<comment type="caution">
    <text evidence="12">The sequence shown here is derived from an EMBL/GenBank/DDBJ whole genome shotgun (WGS) entry which is preliminary data.</text>
</comment>
<dbReference type="GO" id="GO:0005886">
    <property type="term" value="C:plasma membrane"/>
    <property type="evidence" value="ECO:0007669"/>
    <property type="project" value="UniProtKB-SubCell"/>
</dbReference>
<comment type="function">
    <text evidence="8">Part of a membrane-bound complex that couples electron transfer with translocation of ions across the membrane.</text>
</comment>
<dbReference type="SUPFAM" id="SSF142019">
    <property type="entry name" value="Nqo1 FMN-binding domain-like"/>
    <property type="match status" value="1"/>
</dbReference>
<dbReference type="Pfam" id="PF13375">
    <property type="entry name" value="RnfC_N"/>
    <property type="match status" value="1"/>
</dbReference>
<feature type="region of interest" description="Disordered" evidence="10">
    <location>
        <begin position="605"/>
        <end position="625"/>
    </location>
</feature>
<protein>
    <recommendedName>
        <fullName evidence="8">Ion-translocating oxidoreductase complex subunit C</fullName>
        <ecNumber evidence="8">7.-.-.-</ecNumber>
    </recommendedName>
    <alternativeName>
        <fullName evidence="8">Rnf electron transport complex subunit C</fullName>
    </alternativeName>
</protein>
<keyword evidence="6 8" id="KW-0408">Iron</keyword>
<feature type="region of interest" description="Disordered" evidence="10">
    <location>
        <begin position="656"/>
        <end position="679"/>
    </location>
</feature>
<name>A0A4Y8UIK4_9GAMM</name>
<keyword evidence="3 8" id="KW-0479">Metal-binding</keyword>
<feature type="binding site" evidence="8">
    <location>
        <position position="422"/>
    </location>
    <ligand>
        <name>[4Fe-4S] cluster</name>
        <dbReference type="ChEBI" id="CHEBI:49883"/>
        <label>1</label>
    </ligand>
</feature>
<reference evidence="12 13" key="1">
    <citation type="submission" date="2019-03" db="EMBL/GenBank/DDBJ databases">
        <title>Draft genome of Gammaproteobacteria bacterium LSUCC0057, a member of the SAR92 clade.</title>
        <authorList>
            <person name="Lanclos V.C."/>
            <person name="Doiron C."/>
            <person name="Henson M.W."/>
            <person name="Thrash J.C."/>
        </authorList>
    </citation>
    <scope>NUCLEOTIDE SEQUENCE [LARGE SCALE GENOMIC DNA]</scope>
    <source>
        <strain evidence="12 13">LSUCC0057</strain>
    </source>
</reference>
<dbReference type="NCBIfam" id="TIGR01945">
    <property type="entry name" value="rnfC"/>
    <property type="match status" value="1"/>
</dbReference>
<evidence type="ECO:0000256" key="1">
    <source>
        <dbReference type="ARBA" id="ARBA00022448"/>
    </source>
</evidence>
<evidence type="ECO:0000256" key="4">
    <source>
        <dbReference type="ARBA" id="ARBA00022737"/>
    </source>
</evidence>
<keyword evidence="8" id="KW-1003">Cell membrane</keyword>
<feature type="compositionally biased region" description="Basic and acidic residues" evidence="10">
    <location>
        <begin position="462"/>
        <end position="480"/>
    </location>
</feature>
<dbReference type="InterPro" id="IPR011538">
    <property type="entry name" value="Nuo51_FMN-bd"/>
</dbReference>
<evidence type="ECO:0000256" key="2">
    <source>
        <dbReference type="ARBA" id="ARBA00022485"/>
    </source>
</evidence>
<evidence type="ECO:0000256" key="10">
    <source>
        <dbReference type="SAM" id="MobiDB-lite"/>
    </source>
</evidence>
<feature type="binding site" evidence="8">
    <location>
        <position position="415"/>
    </location>
    <ligand>
        <name>[4Fe-4S] cluster</name>
        <dbReference type="ChEBI" id="CHEBI:49883"/>
        <label>2</label>
    </ligand>
</feature>
<dbReference type="InterPro" id="IPR017896">
    <property type="entry name" value="4Fe4S_Fe-S-bd"/>
</dbReference>
<feature type="region of interest" description="Disordered" evidence="10">
    <location>
        <begin position="462"/>
        <end position="495"/>
    </location>
</feature>
<feature type="compositionally biased region" description="Low complexity" evidence="10">
    <location>
        <begin position="481"/>
        <end position="495"/>
    </location>
</feature>
<evidence type="ECO:0000256" key="8">
    <source>
        <dbReference type="HAMAP-Rule" id="MF_00461"/>
    </source>
</evidence>
<comment type="similarity">
    <text evidence="8">Belongs to the 4Fe4S bacterial-type ferredoxin family. RnfC subfamily.</text>
</comment>
<evidence type="ECO:0000313" key="12">
    <source>
        <dbReference type="EMBL" id="TFH67644.1"/>
    </source>
</evidence>
<evidence type="ECO:0000256" key="9">
    <source>
        <dbReference type="SAM" id="Coils"/>
    </source>
</evidence>
<dbReference type="OrthoDB" id="9767754at2"/>
<dbReference type="PANTHER" id="PTHR43034:SF2">
    <property type="entry name" value="ION-TRANSLOCATING OXIDOREDUCTASE COMPLEX SUBUNIT C"/>
    <property type="match status" value="1"/>
</dbReference>
<feature type="binding site" evidence="8">
    <location>
        <position position="418"/>
    </location>
    <ligand>
        <name>[4Fe-4S] cluster</name>
        <dbReference type="ChEBI" id="CHEBI:49883"/>
        <label>2</label>
    </ligand>
</feature>
<evidence type="ECO:0000256" key="5">
    <source>
        <dbReference type="ARBA" id="ARBA00022982"/>
    </source>
</evidence>
<dbReference type="GO" id="GO:0051539">
    <property type="term" value="F:4 iron, 4 sulfur cluster binding"/>
    <property type="evidence" value="ECO:0007669"/>
    <property type="project" value="UniProtKB-KW"/>
</dbReference>
<feature type="binding site" evidence="8">
    <location>
        <position position="379"/>
    </location>
    <ligand>
        <name>[4Fe-4S] cluster</name>
        <dbReference type="ChEBI" id="CHEBI:49883"/>
        <label>1</label>
    </ligand>
</feature>
<dbReference type="PANTHER" id="PTHR43034">
    <property type="entry name" value="ION-TRANSLOCATING OXIDOREDUCTASE COMPLEX SUBUNIT C"/>
    <property type="match status" value="1"/>
</dbReference>
<keyword evidence="7 8" id="KW-0411">Iron-sulfur</keyword>
<feature type="domain" description="4Fe-4S ferredoxin-type" evidence="11">
    <location>
        <begin position="403"/>
        <end position="432"/>
    </location>
</feature>
<dbReference type="InterPro" id="IPR017900">
    <property type="entry name" value="4Fe4S_Fe_S_CS"/>
</dbReference>
<keyword evidence="8" id="KW-1278">Translocase</keyword>
<keyword evidence="8" id="KW-0472">Membrane</keyword>
<dbReference type="GO" id="GO:0009055">
    <property type="term" value="F:electron transfer activity"/>
    <property type="evidence" value="ECO:0007669"/>
    <property type="project" value="InterPro"/>
</dbReference>
<proteinExistence type="inferred from homology"/>
<dbReference type="Gene3D" id="3.40.50.11540">
    <property type="entry name" value="NADH-ubiquinone oxidoreductase 51kDa subunit"/>
    <property type="match status" value="1"/>
</dbReference>
<dbReference type="Pfam" id="PF01512">
    <property type="entry name" value="Complex1_51K"/>
    <property type="match status" value="1"/>
</dbReference>
<feature type="compositionally biased region" description="Polar residues" evidence="10">
    <location>
        <begin position="669"/>
        <end position="679"/>
    </location>
</feature>
<dbReference type="PROSITE" id="PS00198">
    <property type="entry name" value="4FE4S_FER_1"/>
    <property type="match status" value="1"/>
</dbReference>
<dbReference type="InterPro" id="IPR026902">
    <property type="entry name" value="RnfC_N"/>
</dbReference>
<gene>
    <name evidence="12" type="primary">rsxC</name>
    <name evidence="8" type="synonym">rnfC</name>
    <name evidence="12" type="ORF">E3W66_05145</name>
</gene>
<feature type="binding site" evidence="8">
    <location>
        <position position="376"/>
    </location>
    <ligand>
        <name>[4Fe-4S] cluster</name>
        <dbReference type="ChEBI" id="CHEBI:49883"/>
        <label>1</label>
    </ligand>
</feature>
<keyword evidence="8" id="KW-0997">Cell inner membrane</keyword>
<feature type="coiled-coil region" evidence="9">
    <location>
        <begin position="523"/>
        <end position="584"/>
    </location>
</feature>
<keyword evidence="2 8" id="KW-0004">4Fe-4S</keyword>
<keyword evidence="5 8" id="KW-0249">Electron transport</keyword>
<dbReference type="EMBL" id="SPIA01000002">
    <property type="protein sequence ID" value="TFH67644.1"/>
    <property type="molecule type" value="Genomic_DNA"/>
</dbReference>
<feature type="binding site" evidence="8">
    <location>
        <position position="373"/>
    </location>
    <ligand>
        <name>[4Fe-4S] cluster</name>
        <dbReference type="ChEBI" id="CHEBI:49883"/>
        <label>1</label>
    </ligand>
</feature>
<dbReference type="Proteomes" id="UP000298133">
    <property type="component" value="Unassembled WGS sequence"/>
</dbReference>
<evidence type="ECO:0000259" key="11">
    <source>
        <dbReference type="PROSITE" id="PS51379"/>
    </source>
</evidence>